<dbReference type="OrthoDB" id="9764363at2"/>
<feature type="domain" description="Peptidase S49" evidence="9">
    <location>
        <begin position="380"/>
        <end position="530"/>
    </location>
</feature>
<dbReference type="EC" id="3.4.21.-" evidence="10"/>
<dbReference type="InterPro" id="IPR004635">
    <property type="entry name" value="Pept_S49_SppA"/>
</dbReference>
<dbReference type="InterPro" id="IPR047272">
    <property type="entry name" value="S49_SppA_C"/>
</dbReference>
<dbReference type="RefSeq" id="WP_144993675.1">
    <property type="nucleotide sequence ID" value="NZ_CP036281.1"/>
</dbReference>
<dbReference type="NCBIfam" id="TIGR00706">
    <property type="entry name" value="SppA_dom"/>
    <property type="match status" value="1"/>
</dbReference>
<dbReference type="EMBL" id="CP036281">
    <property type="protein sequence ID" value="QDU79234.1"/>
    <property type="molecule type" value="Genomic_DNA"/>
</dbReference>
<dbReference type="PANTHER" id="PTHR33209:SF1">
    <property type="entry name" value="PEPTIDASE S49 DOMAIN-CONTAINING PROTEIN"/>
    <property type="match status" value="1"/>
</dbReference>
<feature type="domain" description="Peptidase S49" evidence="9">
    <location>
        <begin position="119"/>
        <end position="266"/>
    </location>
</feature>
<dbReference type="Pfam" id="PF01343">
    <property type="entry name" value="Peptidase_S49"/>
    <property type="match status" value="2"/>
</dbReference>
<dbReference type="PANTHER" id="PTHR33209">
    <property type="entry name" value="PROTEASE 4"/>
    <property type="match status" value="1"/>
</dbReference>
<dbReference type="PIRSF" id="PIRSF001217">
    <property type="entry name" value="Protease_4_SppA"/>
    <property type="match status" value="1"/>
</dbReference>
<sequence precursor="true">MLRPPLSARRAFLALTCFALFTSLIAAPEAAFAKTGKAAKAEKPPADKYAYITLKGTYPEAAAAPGLFGATQTTLAKVLKQFKTAERDRHLTGIVLKIESPQVGFGTLNELRQAILQYRESGKKIYAYLDSATMKDYLLASACDEIIMPESGVVMLLGLRMEIKFYKNMLDKLDIQPDALKVGEYKSAAESISRSEMSPAFREEMEAILDSYFGMIVKTIAESRSLTEEQVGNIIDTGISTMTEAKQQGLVDVIGYEDELLARLRSGDSRTEFDEKYGKEKVDTDFSGFGGLVKMMNLMMGVEPNKRASTTPKIAIVYASGPIMPGKSQNGLFGDVMGSETIVEAVRKAAKDDTVKAVVLRVNSPGGSALASDLMWHALEQVDKPIVVSMGDVAASGGYYISMGADYIYAEPGTITGSIGVVMGKVAVEGLMEKVGITTTVLSRGKNSGAISILKPMNESERATMQKMLDDIYLQFTTKAAEGREMPLDQLEKLARGRVYTGEQALEINLVDELGTLSQAIAKATELAGLTEKDRVEQLELPTPPSPFEQLFGDLDPETKLQSITKLLEQEAPGLYSLLKETWAINQLARQPGLTLMPFQVDIK</sequence>
<evidence type="ECO:0000256" key="3">
    <source>
        <dbReference type="ARBA" id="ARBA00022670"/>
    </source>
</evidence>
<feature type="active site" description="Proton donor/acceptor" evidence="7">
    <location>
        <position position="186"/>
    </location>
</feature>
<protein>
    <submittedName>
        <fullName evidence="10">Protease 4</fullName>
        <ecNumber evidence="10">3.4.21.-</ecNumber>
    </submittedName>
</protein>
<evidence type="ECO:0000256" key="8">
    <source>
        <dbReference type="SAM" id="SignalP"/>
    </source>
</evidence>
<evidence type="ECO:0000256" key="4">
    <source>
        <dbReference type="ARBA" id="ARBA00022801"/>
    </source>
</evidence>
<accession>A0A518CJ71</accession>
<evidence type="ECO:0000313" key="11">
    <source>
        <dbReference type="Proteomes" id="UP000317178"/>
    </source>
</evidence>
<dbReference type="KEGG" id="plon:Pla110_09400"/>
<dbReference type="InterPro" id="IPR004634">
    <property type="entry name" value="Pept_S49_pIV"/>
</dbReference>
<feature type="signal peptide" evidence="8">
    <location>
        <begin position="1"/>
        <end position="26"/>
    </location>
</feature>
<reference evidence="10 11" key="1">
    <citation type="submission" date="2019-02" db="EMBL/GenBank/DDBJ databases">
        <title>Deep-cultivation of Planctomycetes and their phenomic and genomic characterization uncovers novel biology.</title>
        <authorList>
            <person name="Wiegand S."/>
            <person name="Jogler M."/>
            <person name="Boedeker C."/>
            <person name="Pinto D."/>
            <person name="Vollmers J."/>
            <person name="Rivas-Marin E."/>
            <person name="Kohn T."/>
            <person name="Peeters S.H."/>
            <person name="Heuer A."/>
            <person name="Rast P."/>
            <person name="Oberbeckmann S."/>
            <person name="Bunk B."/>
            <person name="Jeske O."/>
            <person name="Meyerdierks A."/>
            <person name="Storesund J.E."/>
            <person name="Kallscheuer N."/>
            <person name="Luecker S."/>
            <person name="Lage O.M."/>
            <person name="Pohl T."/>
            <person name="Merkel B.J."/>
            <person name="Hornburger P."/>
            <person name="Mueller R.-W."/>
            <person name="Bruemmer F."/>
            <person name="Labrenz M."/>
            <person name="Spormann A.M."/>
            <person name="Op den Camp H."/>
            <person name="Overmann J."/>
            <person name="Amann R."/>
            <person name="Jetten M.S.M."/>
            <person name="Mascher T."/>
            <person name="Medema M.H."/>
            <person name="Devos D.P."/>
            <person name="Kaster A.-K."/>
            <person name="Ovreas L."/>
            <person name="Rohde M."/>
            <person name="Galperin M.Y."/>
            <person name="Jogler C."/>
        </authorList>
    </citation>
    <scope>NUCLEOTIDE SEQUENCE [LARGE SCALE GENOMIC DNA]</scope>
    <source>
        <strain evidence="10 11">Pla110</strain>
    </source>
</reference>
<evidence type="ECO:0000256" key="6">
    <source>
        <dbReference type="ARBA" id="ARBA00023136"/>
    </source>
</evidence>
<dbReference type="GO" id="GO:0006465">
    <property type="term" value="P:signal peptide processing"/>
    <property type="evidence" value="ECO:0007669"/>
    <property type="project" value="InterPro"/>
</dbReference>
<keyword evidence="4 10" id="KW-0378">Hydrolase</keyword>
<feature type="chain" id="PRO_5021965130" evidence="8">
    <location>
        <begin position="27"/>
        <end position="604"/>
    </location>
</feature>
<evidence type="ECO:0000256" key="5">
    <source>
        <dbReference type="ARBA" id="ARBA00022825"/>
    </source>
</evidence>
<gene>
    <name evidence="10" type="primary">sppA_1</name>
    <name evidence="10" type="ORF">Pla110_09400</name>
</gene>
<evidence type="ECO:0000256" key="7">
    <source>
        <dbReference type="PIRSR" id="PIRSR001217-1"/>
    </source>
</evidence>
<keyword evidence="3 10" id="KW-0645">Protease</keyword>
<keyword evidence="11" id="KW-1185">Reference proteome</keyword>
<dbReference type="GO" id="GO:0016020">
    <property type="term" value="C:membrane"/>
    <property type="evidence" value="ECO:0007669"/>
    <property type="project" value="UniProtKB-SubCell"/>
</dbReference>
<keyword evidence="8" id="KW-0732">Signal</keyword>
<keyword evidence="6" id="KW-0472">Membrane</keyword>
<dbReference type="SUPFAM" id="SSF52096">
    <property type="entry name" value="ClpP/crotonase"/>
    <property type="match status" value="2"/>
</dbReference>
<dbReference type="GO" id="GO:0008236">
    <property type="term" value="F:serine-type peptidase activity"/>
    <property type="evidence" value="ECO:0007669"/>
    <property type="project" value="UniProtKB-KW"/>
</dbReference>
<dbReference type="CDD" id="cd07018">
    <property type="entry name" value="S49_SppA_67K_type"/>
    <property type="match status" value="1"/>
</dbReference>
<name>A0A518CJ71_9PLAN</name>
<dbReference type="InterPro" id="IPR006311">
    <property type="entry name" value="TAT_signal"/>
</dbReference>
<evidence type="ECO:0000259" key="9">
    <source>
        <dbReference type="Pfam" id="PF01343"/>
    </source>
</evidence>
<dbReference type="CDD" id="cd07023">
    <property type="entry name" value="S49_Sppa_N_C"/>
    <property type="match status" value="1"/>
</dbReference>
<dbReference type="InterPro" id="IPR047217">
    <property type="entry name" value="S49_SppA_67K_type_N"/>
</dbReference>
<keyword evidence="5" id="KW-0720">Serine protease</keyword>
<dbReference type="NCBIfam" id="TIGR00705">
    <property type="entry name" value="SppA_67K"/>
    <property type="match status" value="1"/>
</dbReference>
<dbReference type="InterPro" id="IPR002142">
    <property type="entry name" value="Peptidase_S49"/>
</dbReference>
<evidence type="ECO:0000256" key="2">
    <source>
        <dbReference type="ARBA" id="ARBA00008683"/>
    </source>
</evidence>
<comment type="subcellular location">
    <subcellularLocation>
        <location evidence="1">Membrane</location>
    </subcellularLocation>
</comment>
<proteinExistence type="inferred from homology"/>
<organism evidence="10 11">
    <name type="scientific">Polystyrenella longa</name>
    <dbReference type="NCBI Taxonomy" id="2528007"/>
    <lineage>
        <taxon>Bacteria</taxon>
        <taxon>Pseudomonadati</taxon>
        <taxon>Planctomycetota</taxon>
        <taxon>Planctomycetia</taxon>
        <taxon>Planctomycetales</taxon>
        <taxon>Planctomycetaceae</taxon>
        <taxon>Polystyrenella</taxon>
    </lineage>
</organism>
<evidence type="ECO:0000256" key="1">
    <source>
        <dbReference type="ARBA" id="ARBA00004370"/>
    </source>
</evidence>
<dbReference type="AlphaFoldDB" id="A0A518CJ71"/>
<dbReference type="Gene3D" id="6.20.330.10">
    <property type="match status" value="2"/>
</dbReference>
<feature type="active site" description="Nucleophile" evidence="7">
    <location>
        <position position="396"/>
    </location>
</feature>
<evidence type="ECO:0000313" key="10">
    <source>
        <dbReference type="EMBL" id="QDU79234.1"/>
    </source>
</evidence>
<comment type="similarity">
    <text evidence="2">Belongs to the peptidase S49 family.</text>
</comment>
<dbReference type="Gene3D" id="3.90.226.10">
    <property type="entry name" value="2-enoyl-CoA Hydratase, Chain A, domain 1"/>
    <property type="match status" value="2"/>
</dbReference>
<dbReference type="InterPro" id="IPR029045">
    <property type="entry name" value="ClpP/crotonase-like_dom_sf"/>
</dbReference>
<dbReference type="PROSITE" id="PS51318">
    <property type="entry name" value="TAT"/>
    <property type="match status" value="1"/>
</dbReference>
<dbReference type="Proteomes" id="UP000317178">
    <property type="component" value="Chromosome"/>
</dbReference>